<dbReference type="Proteomes" id="UP000321567">
    <property type="component" value="Unassembled WGS sequence"/>
</dbReference>
<evidence type="ECO:0000313" key="4">
    <source>
        <dbReference type="Proteomes" id="UP000321567"/>
    </source>
</evidence>
<dbReference type="InterPro" id="IPR037401">
    <property type="entry name" value="SnoaL-like"/>
</dbReference>
<dbReference type="AlphaFoldDB" id="A0A512H739"/>
<evidence type="ECO:0000313" key="3">
    <source>
        <dbReference type="EMBL" id="GEO81254.1"/>
    </source>
</evidence>
<protein>
    <recommendedName>
        <fullName evidence="2">SnoaL-like domain-containing protein</fullName>
    </recommendedName>
</protein>
<dbReference type="Pfam" id="PF12680">
    <property type="entry name" value="SnoaL_2"/>
    <property type="match status" value="1"/>
</dbReference>
<accession>A0A512H739</accession>
<dbReference type="Gene3D" id="3.10.450.50">
    <property type="match status" value="1"/>
</dbReference>
<evidence type="ECO:0000256" key="1">
    <source>
        <dbReference type="SAM" id="MobiDB-lite"/>
    </source>
</evidence>
<reference evidence="3 4" key="1">
    <citation type="submission" date="2019-07" db="EMBL/GenBank/DDBJ databases">
        <title>Whole genome shotgun sequence of Rhodospirillum oryzae NBRC 107573.</title>
        <authorList>
            <person name="Hosoyama A."/>
            <person name="Uohara A."/>
            <person name="Ohji S."/>
            <person name="Ichikawa N."/>
        </authorList>
    </citation>
    <scope>NUCLEOTIDE SEQUENCE [LARGE SCALE GENOMIC DNA]</scope>
    <source>
        <strain evidence="3 4">NBRC 107573</strain>
    </source>
</reference>
<keyword evidence="4" id="KW-1185">Reference proteome</keyword>
<proteinExistence type="predicted"/>
<dbReference type="RefSeq" id="WP_147163294.1">
    <property type="nucleotide sequence ID" value="NZ_BJZO01000031.1"/>
</dbReference>
<name>A0A512H739_9PROT</name>
<feature type="region of interest" description="Disordered" evidence="1">
    <location>
        <begin position="139"/>
        <end position="170"/>
    </location>
</feature>
<organism evidence="3 4">
    <name type="scientific">Pararhodospirillum oryzae</name>
    <dbReference type="NCBI Taxonomy" id="478448"/>
    <lineage>
        <taxon>Bacteria</taxon>
        <taxon>Pseudomonadati</taxon>
        <taxon>Pseudomonadota</taxon>
        <taxon>Alphaproteobacteria</taxon>
        <taxon>Rhodospirillales</taxon>
        <taxon>Rhodospirillaceae</taxon>
        <taxon>Pararhodospirillum</taxon>
    </lineage>
</organism>
<dbReference type="SUPFAM" id="SSF54427">
    <property type="entry name" value="NTF2-like"/>
    <property type="match status" value="1"/>
</dbReference>
<dbReference type="InterPro" id="IPR032710">
    <property type="entry name" value="NTF2-like_dom_sf"/>
</dbReference>
<feature type="domain" description="SnoaL-like" evidence="2">
    <location>
        <begin position="42"/>
        <end position="137"/>
    </location>
</feature>
<dbReference type="OrthoDB" id="1115105at2"/>
<gene>
    <name evidence="3" type="ORF">ROR02_13850</name>
</gene>
<evidence type="ECO:0000259" key="2">
    <source>
        <dbReference type="Pfam" id="PF12680"/>
    </source>
</evidence>
<feature type="compositionally biased region" description="Basic and acidic residues" evidence="1">
    <location>
        <begin position="161"/>
        <end position="170"/>
    </location>
</feature>
<dbReference type="EMBL" id="BJZO01000031">
    <property type="protein sequence ID" value="GEO81254.1"/>
    <property type="molecule type" value="Genomic_DNA"/>
</dbReference>
<comment type="caution">
    <text evidence="3">The sequence shown here is derived from an EMBL/GenBank/DDBJ whole genome shotgun (WGS) entry which is preliminary data.</text>
</comment>
<sequence>MTSSGSPSSPSPPPASSWHQALVLEAGANAYLAFWASLTPVTLGRLASVARDEVRLCDPRADACGRDAVQAWLSALFRRTTAPRVQVRAWAWGGERVLLVRWSFSATLGRAHPVSRPLRVEGMSEITLADDGRVCLHKNYHAGPGPSGRPRPDGPCGRPRPRPDGEDTSG</sequence>